<feature type="non-terminal residue" evidence="1">
    <location>
        <position position="1"/>
    </location>
</feature>
<proteinExistence type="predicted"/>
<organism evidence="1 2">
    <name type="scientific">Ambispora leptoticha</name>
    <dbReference type="NCBI Taxonomy" id="144679"/>
    <lineage>
        <taxon>Eukaryota</taxon>
        <taxon>Fungi</taxon>
        <taxon>Fungi incertae sedis</taxon>
        <taxon>Mucoromycota</taxon>
        <taxon>Glomeromycotina</taxon>
        <taxon>Glomeromycetes</taxon>
        <taxon>Archaeosporales</taxon>
        <taxon>Ambisporaceae</taxon>
        <taxon>Ambispora</taxon>
    </lineage>
</organism>
<evidence type="ECO:0000313" key="1">
    <source>
        <dbReference type="EMBL" id="CAG8564089.1"/>
    </source>
</evidence>
<name>A0A9N9BDH2_9GLOM</name>
<evidence type="ECO:0000313" key="2">
    <source>
        <dbReference type="Proteomes" id="UP000789508"/>
    </source>
</evidence>
<keyword evidence="2" id="KW-1185">Reference proteome</keyword>
<sequence length="67" mass="7278">MTQGENLQLNITLLPNNHLPDATLCPITDKDAALIESFNVPTISSIVLLTDAHGYLNYDFAFSSGDI</sequence>
<gene>
    <name evidence="1" type="ORF">ALEPTO_LOCUS6492</name>
</gene>
<comment type="caution">
    <text evidence="1">The sequence shown here is derived from an EMBL/GenBank/DDBJ whole genome shotgun (WGS) entry which is preliminary data.</text>
</comment>
<protein>
    <submittedName>
        <fullName evidence="1">12333_t:CDS:1</fullName>
    </submittedName>
</protein>
<feature type="non-terminal residue" evidence="1">
    <location>
        <position position="67"/>
    </location>
</feature>
<reference evidence="1" key="1">
    <citation type="submission" date="2021-06" db="EMBL/GenBank/DDBJ databases">
        <authorList>
            <person name="Kallberg Y."/>
            <person name="Tangrot J."/>
            <person name="Rosling A."/>
        </authorList>
    </citation>
    <scope>NUCLEOTIDE SEQUENCE</scope>
    <source>
        <strain evidence="1">FL130A</strain>
    </source>
</reference>
<dbReference type="Proteomes" id="UP000789508">
    <property type="component" value="Unassembled WGS sequence"/>
</dbReference>
<dbReference type="EMBL" id="CAJVPS010002267">
    <property type="protein sequence ID" value="CAG8564089.1"/>
    <property type="molecule type" value="Genomic_DNA"/>
</dbReference>
<accession>A0A9N9BDH2</accession>
<dbReference type="AlphaFoldDB" id="A0A9N9BDH2"/>